<reference evidence="1" key="1">
    <citation type="submission" date="2022-09" db="EMBL/GenBank/DDBJ databases">
        <title>A Global Phylogenomic Analysis of the Shiitake Genus Lentinula.</title>
        <authorList>
            <consortium name="DOE Joint Genome Institute"/>
            <person name="Sierra-Patev S."/>
            <person name="Min B."/>
            <person name="Naranjo-Ortiz M."/>
            <person name="Looney B."/>
            <person name="Konkel Z."/>
            <person name="Slot J.C."/>
            <person name="Sakamoto Y."/>
            <person name="Steenwyk J.L."/>
            <person name="Rokas A."/>
            <person name="Carro J."/>
            <person name="Camarero S."/>
            <person name="Ferreira P."/>
            <person name="Molpeceres G."/>
            <person name="Ruiz-Duenas F.J."/>
            <person name="Serrano A."/>
            <person name="Henrissat B."/>
            <person name="Drula E."/>
            <person name="Hughes K.W."/>
            <person name="Mata J.L."/>
            <person name="Ishikawa N.K."/>
            <person name="Vargas-Isla R."/>
            <person name="Ushijima S."/>
            <person name="Smith C.A."/>
            <person name="Ahrendt S."/>
            <person name="Andreopoulos W."/>
            <person name="He G."/>
            <person name="Labutti K."/>
            <person name="Lipzen A."/>
            <person name="Ng V."/>
            <person name="Riley R."/>
            <person name="Sandor L."/>
            <person name="Barry K."/>
            <person name="Martinez A.T."/>
            <person name="Xiao Y."/>
            <person name="Gibbons J.G."/>
            <person name="Terashima K."/>
            <person name="Grigoriev I.V."/>
            <person name="Hibbett D.S."/>
        </authorList>
    </citation>
    <scope>NUCLEOTIDE SEQUENCE</scope>
    <source>
        <strain evidence="1">TMI1499</strain>
    </source>
</reference>
<sequence>IKESPEGDKYIDLGKKKRATVRSFKGSTFVDIREFYGDTEESMKPGKKGISLAPDQVPFFQC</sequence>
<organism evidence="1 2">
    <name type="scientific">Lentinula aff. lateritia</name>
    <dbReference type="NCBI Taxonomy" id="2804960"/>
    <lineage>
        <taxon>Eukaryota</taxon>
        <taxon>Fungi</taxon>
        <taxon>Dikarya</taxon>
        <taxon>Basidiomycota</taxon>
        <taxon>Agaricomycotina</taxon>
        <taxon>Agaricomycetes</taxon>
        <taxon>Agaricomycetidae</taxon>
        <taxon>Agaricales</taxon>
        <taxon>Marasmiineae</taxon>
        <taxon>Omphalotaceae</taxon>
        <taxon>Lentinula</taxon>
    </lineage>
</organism>
<proteinExistence type="predicted"/>
<evidence type="ECO:0000313" key="2">
    <source>
        <dbReference type="Proteomes" id="UP001163835"/>
    </source>
</evidence>
<evidence type="ECO:0000313" key="1">
    <source>
        <dbReference type="EMBL" id="KAJ3815909.1"/>
    </source>
</evidence>
<gene>
    <name evidence="1" type="ORF">F5876DRAFT_29797</name>
</gene>
<dbReference type="EMBL" id="MU794945">
    <property type="protein sequence ID" value="KAJ3815909.1"/>
    <property type="molecule type" value="Genomic_DNA"/>
</dbReference>
<comment type="caution">
    <text evidence="1">The sequence shown here is derived from an EMBL/GenBank/DDBJ whole genome shotgun (WGS) entry which is preliminary data.</text>
</comment>
<feature type="non-terminal residue" evidence="1">
    <location>
        <position position="1"/>
    </location>
</feature>
<dbReference type="Proteomes" id="UP001163835">
    <property type="component" value="Unassembled WGS sequence"/>
</dbReference>
<accession>A0ACC1UGR1</accession>
<name>A0ACC1UGR1_9AGAR</name>
<keyword evidence="2" id="KW-1185">Reference proteome</keyword>
<protein>
    <submittedName>
        <fullName evidence="1">Transcriptional Coactivator p15-domain-containing protein</fullName>
    </submittedName>
</protein>